<dbReference type="InterPro" id="IPR023209">
    <property type="entry name" value="DAO"/>
</dbReference>
<dbReference type="Pfam" id="PF01266">
    <property type="entry name" value="DAO"/>
    <property type="match status" value="1"/>
</dbReference>
<dbReference type="Gene3D" id="3.40.50.720">
    <property type="entry name" value="NAD(P)-binding Rossmann-like Domain"/>
    <property type="match status" value="1"/>
</dbReference>
<proteinExistence type="inferred from homology"/>
<dbReference type="SUPFAM" id="SSF51971">
    <property type="entry name" value="Nucleotide-binding domain"/>
    <property type="match status" value="1"/>
</dbReference>
<dbReference type="PANTHER" id="PTHR11530:SF11">
    <property type="entry name" value="D-ASPARTATE OXIDASE"/>
    <property type="match status" value="1"/>
</dbReference>
<evidence type="ECO:0000256" key="2">
    <source>
        <dbReference type="ARBA" id="ARBA00006730"/>
    </source>
</evidence>
<dbReference type="GO" id="GO:0071949">
    <property type="term" value="F:FAD binding"/>
    <property type="evidence" value="ECO:0007669"/>
    <property type="project" value="InterPro"/>
</dbReference>
<feature type="binding site" evidence="6">
    <location>
        <position position="251"/>
    </location>
    <ligand>
        <name>D-dopa</name>
        <dbReference type="ChEBI" id="CHEBI:149689"/>
    </ligand>
</feature>
<feature type="signal peptide" evidence="7">
    <location>
        <begin position="1"/>
        <end position="17"/>
    </location>
</feature>
<dbReference type="GO" id="GO:0005737">
    <property type="term" value="C:cytoplasm"/>
    <property type="evidence" value="ECO:0007669"/>
    <property type="project" value="TreeGrafter"/>
</dbReference>
<evidence type="ECO:0000256" key="6">
    <source>
        <dbReference type="PIRSR" id="PIRSR000189-1"/>
    </source>
</evidence>
<feature type="chain" id="PRO_5025555894" evidence="7">
    <location>
        <begin position="18"/>
        <end position="373"/>
    </location>
</feature>
<feature type="domain" description="FAD dependent oxidoreductase" evidence="8">
    <location>
        <begin position="4"/>
        <end position="359"/>
    </location>
</feature>
<keyword evidence="7" id="KW-0732">Signal</keyword>
<evidence type="ECO:0000259" key="8">
    <source>
        <dbReference type="Pfam" id="PF01266"/>
    </source>
</evidence>
<reference evidence="9" key="1">
    <citation type="journal article" date="2020" name="Stud. Mycol.">
        <title>101 Dothideomycetes genomes: a test case for predicting lifestyles and emergence of pathogens.</title>
        <authorList>
            <person name="Haridas S."/>
            <person name="Albert R."/>
            <person name="Binder M."/>
            <person name="Bloem J."/>
            <person name="Labutti K."/>
            <person name="Salamov A."/>
            <person name="Andreopoulos B."/>
            <person name="Baker S."/>
            <person name="Barry K."/>
            <person name="Bills G."/>
            <person name="Bluhm B."/>
            <person name="Cannon C."/>
            <person name="Castanera R."/>
            <person name="Culley D."/>
            <person name="Daum C."/>
            <person name="Ezra D."/>
            <person name="Gonzalez J."/>
            <person name="Henrissat B."/>
            <person name="Kuo A."/>
            <person name="Liang C."/>
            <person name="Lipzen A."/>
            <person name="Lutzoni F."/>
            <person name="Magnuson J."/>
            <person name="Mondo S."/>
            <person name="Nolan M."/>
            <person name="Ohm R."/>
            <person name="Pangilinan J."/>
            <person name="Park H.-J."/>
            <person name="Ramirez L."/>
            <person name="Alfaro M."/>
            <person name="Sun H."/>
            <person name="Tritt A."/>
            <person name="Yoshinaga Y."/>
            <person name="Zwiers L.-H."/>
            <person name="Turgeon B."/>
            <person name="Goodwin S."/>
            <person name="Spatafora J."/>
            <person name="Crous P."/>
            <person name="Grigoriev I."/>
        </authorList>
    </citation>
    <scope>NUCLEOTIDE SEQUENCE</scope>
    <source>
        <strain evidence="9">CBS 269.34</strain>
    </source>
</reference>
<evidence type="ECO:0000256" key="4">
    <source>
        <dbReference type="ARBA" id="ARBA00022827"/>
    </source>
</evidence>
<evidence type="ECO:0000256" key="5">
    <source>
        <dbReference type="ARBA" id="ARBA00023002"/>
    </source>
</evidence>
<feature type="binding site" evidence="6">
    <location>
        <begin position="43"/>
        <end position="44"/>
    </location>
    <ligand>
        <name>FAD</name>
        <dbReference type="ChEBI" id="CHEBI:57692"/>
    </ligand>
</feature>
<evidence type="ECO:0000256" key="7">
    <source>
        <dbReference type="SAM" id="SignalP"/>
    </source>
</evidence>
<organism evidence="9 10">
    <name type="scientific">Lophium mytilinum</name>
    <dbReference type="NCBI Taxonomy" id="390894"/>
    <lineage>
        <taxon>Eukaryota</taxon>
        <taxon>Fungi</taxon>
        <taxon>Dikarya</taxon>
        <taxon>Ascomycota</taxon>
        <taxon>Pezizomycotina</taxon>
        <taxon>Dothideomycetes</taxon>
        <taxon>Pleosporomycetidae</taxon>
        <taxon>Mytilinidiales</taxon>
        <taxon>Mytilinidiaceae</taxon>
        <taxon>Lophium</taxon>
    </lineage>
</organism>
<dbReference type="AlphaFoldDB" id="A0A6A6R105"/>
<evidence type="ECO:0000256" key="3">
    <source>
        <dbReference type="ARBA" id="ARBA00022630"/>
    </source>
</evidence>
<protein>
    <submittedName>
        <fullName evidence="9">Nucleotide-binding domain-containing protein</fullName>
    </submittedName>
</protein>
<keyword evidence="4 6" id="KW-0274">FAD</keyword>
<evidence type="ECO:0000313" key="10">
    <source>
        <dbReference type="Proteomes" id="UP000799750"/>
    </source>
</evidence>
<keyword evidence="3" id="KW-0285">Flavoprotein</keyword>
<feature type="binding site" evidence="6">
    <location>
        <position position="351"/>
    </location>
    <ligand>
        <name>D-dopa</name>
        <dbReference type="ChEBI" id="CHEBI:149689"/>
    </ligand>
</feature>
<gene>
    <name evidence="9" type="ORF">BU16DRAFT_616481</name>
</gene>
<dbReference type="InterPro" id="IPR006076">
    <property type="entry name" value="FAD-dep_OxRdtase"/>
</dbReference>
<comment type="cofactor">
    <cofactor evidence="1 6">
        <name>FAD</name>
        <dbReference type="ChEBI" id="CHEBI:57692"/>
    </cofactor>
</comment>
<dbReference type="Gene3D" id="3.30.9.10">
    <property type="entry name" value="D-Amino Acid Oxidase, subunit A, domain 2"/>
    <property type="match status" value="1"/>
</dbReference>
<sequence>MSHIVVIGAGVIGLQTAVSLLEAGYKVTIIAKHFPGEGTIEYTSPWAGAQWRTHATADQKDECEWDIASYKQWADVVQSDPERAKEMGIEAYPSYFYWATETPESISPSQIWFGPHILNFSVLPPTSLPPNTYAGIRYTSIAINAPKYISYLLHRATSLGATLIHSTLPTPTLAAALTAAEALLSQHSPDAPPISAFVNCTGLGARTLVPDALVHPIRGQTLLAKITGVDSPAQKSEILEFDPSLSVPAIHTREDATTPSVTYIIPRPGTDTWVLGGTKEVGNWSAEADAGTTEGILSRCRELWPALQAPGVEIDVLATQVGLRPGRTGGARVEVEEVEGRVVVHEYGHAGAGFQNSVGSPAKVLGLLRGRGI</sequence>
<dbReference type="OrthoDB" id="2015447at2759"/>
<feature type="binding site" evidence="6">
    <location>
        <position position="263"/>
    </location>
    <ligand>
        <name>D-dopa</name>
        <dbReference type="ChEBI" id="CHEBI:149689"/>
    </ligand>
</feature>
<evidence type="ECO:0000313" key="9">
    <source>
        <dbReference type="EMBL" id="KAF2497914.1"/>
    </source>
</evidence>
<feature type="binding site" evidence="6">
    <location>
        <position position="201"/>
    </location>
    <ligand>
        <name>FAD</name>
        <dbReference type="ChEBI" id="CHEBI:57692"/>
    </ligand>
</feature>
<dbReference type="GO" id="GO:0003884">
    <property type="term" value="F:D-amino-acid oxidase activity"/>
    <property type="evidence" value="ECO:0007669"/>
    <property type="project" value="InterPro"/>
</dbReference>
<dbReference type="PIRSF" id="PIRSF000189">
    <property type="entry name" value="D-aa_oxidase"/>
    <property type="match status" value="1"/>
</dbReference>
<dbReference type="GO" id="GO:0019478">
    <property type="term" value="P:D-amino acid catabolic process"/>
    <property type="evidence" value="ECO:0007669"/>
    <property type="project" value="TreeGrafter"/>
</dbReference>
<evidence type="ECO:0000256" key="1">
    <source>
        <dbReference type="ARBA" id="ARBA00001974"/>
    </source>
</evidence>
<keyword evidence="10" id="KW-1185">Reference proteome</keyword>
<comment type="similarity">
    <text evidence="2">Belongs to the DAMOX/DASOX family.</text>
</comment>
<dbReference type="EMBL" id="MU004186">
    <property type="protein sequence ID" value="KAF2497914.1"/>
    <property type="molecule type" value="Genomic_DNA"/>
</dbReference>
<name>A0A6A6R105_9PEZI</name>
<dbReference type="PANTHER" id="PTHR11530">
    <property type="entry name" value="D-AMINO ACID OXIDASE"/>
    <property type="match status" value="1"/>
</dbReference>
<dbReference type="Proteomes" id="UP000799750">
    <property type="component" value="Unassembled WGS sequence"/>
</dbReference>
<keyword evidence="5" id="KW-0560">Oxidoreductase</keyword>
<dbReference type="SUPFAM" id="SSF54373">
    <property type="entry name" value="FAD-linked reductases, C-terminal domain"/>
    <property type="match status" value="1"/>
</dbReference>
<accession>A0A6A6R105</accession>
<feature type="binding site" evidence="6">
    <location>
        <position position="324"/>
    </location>
    <ligand>
        <name>D-dopa</name>
        <dbReference type="ChEBI" id="CHEBI:149689"/>
    </ligand>
</feature>